<organism evidence="7 8">
    <name type="scientific">Exaiptasia diaphana</name>
    <name type="common">Tropical sea anemone</name>
    <name type="synonym">Aiptasia pulchella</name>
    <dbReference type="NCBI Taxonomy" id="2652724"/>
    <lineage>
        <taxon>Eukaryota</taxon>
        <taxon>Metazoa</taxon>
        <taxon>Cnidaria</taxon>
        <taxon>Anthozoa</taxon>
        <taxon>Hexacorallia</taxon>
        <taxon>Actiniaria</taxon>
        <taxon>Aiptasiidae</taxon>
        <taxon>Exaiptasia</taxon>
    </lineage>
</organism>
<evidence type="ECO:0000256" key="1">
    <source>
        <dbReference type="ARBA" id="ARBA00004294"/>
    </source>
</evidence>
<dbReference type="Proteomes" id="UP000887567">
    <property type="component" value="Unplaced"/>
</dbReference>
<evidence type="ECO:0000256" key="3">
    <source>
        <dbReference type="ARBA" id="ARBA00022787"/>
    </source>
</evidence>
<dbReference type="InterPro" id="IPR016617">
    <property type="entry name" value="ARMC1"/>
</dbReference>
<reference evidence="7" key="1">
    <citation type="submission" date="2022-11" db="UniProtKB">
        <authorList>
            <consortium name="EnsemblMetazoa"/>
        </authorList>
    </citation>
    <scope>IDENTIFICATION</scope>
</reference>
<feature type="region of interest" description="Disordered" evidence="6">
    <location>
        <begin position="211"/>
        <end position="233"/>
    </location>
</feature>
<name>A0A913YGM3_EXADI</name>
<dbReference type="KEGG" id="epa:110235010"/>
<evidence type="ECO:0000313" key="8">
    <source>
        <dbReference type="Proteomes" id="UP000887567"/>
    </source>
</evidence>
<evidence type="ECO:0000256" key="6">
    <source>
        <dbReference type="SAM" id="MobiDB-lite"/>
    </source>
</evidence>
<keyword evidence="3" id="KW-0496">Mitochondrion</keyword>
<comment type="function">
    <text evidence="4">In association with mitochondrial contact site and cristae organizing system (MICOS) complex components and mitochondrial outer membrane sorting assembly machinery (SAM) complex components may regulate mitochondrial dynamics playing a role in determining mitochondrial length, distribution and motility.</text>
</comment>
<evidence type="ECO:0000256" key="2">
    <source>
        <dbReference type="ARBA" id="ARBA00013732"/>
    </source>
</evidence>
<dbReference type="PANTHER" id="PTHR46840">
    <property type="entry name" value="ARMADILLO REPEAT-CONTAINING PROTEIN 1"/>
    <property type="match status" value="1"/>
</dbReference>
<dbReference type="EnsemblMetazoa" id="XM_021040422.2">
    <property type="protein sequence ID" value="XP_020896081.1"/>
    <property type="gene ID" value="LOC110235010"/>
</dbReference>
<dbReference type="InterPro" id="IPR011989">
    <property type="entry name" value="ARM-like"/>
</dbReference>
<dbReference type="RefSeq" id="XP_028513657.1">
    <property type="nucleotide sequence ID" value="XM_028657856.1"/>
</dbReference>
<dbReference type="InterPro" id="IPR016024">
    <property type="entry name" value="ARM-type_fold"/>
</dbReference>
<dbReference type="RefSeq" id="XP_020896081.1">
    <property type="nucleotide sequence ID" value="XM_021040422.2"/>
</dbReference>
<keyword evidence="3" id="KW-0472">Membrane</keyword>
<comment type="subunit">
    <text evidence="5">Interacts with mitochondrial contact site and cristae organizing system (MICOS) complex components IMMT/MIC60 and MICOS10/MIC10. Interacts with mitochondrial outer membrane sorting assembly machinery (SAM) complex components SAMM50 and MTX1.</text>
</comment>
<evidence type="ECO:0000256" key="5">
    <source>
        <dbReference type="ARBA" id="ARBA00046478"/>
    </source>
</evidence>
<evidence type="ECO:0000313" key="7">
    <source>
        <dbReference type="EnsemblMetazoa" id="XP_028513657.1"/>
    </source>
</evidence>
<protein>
    <recommendedName>
        <fullName evidence="2">Armadillo repeat-containing protein 1</fullName>
    </recommendedName>
</protein>
<keyword evidence="3" id="KW-1000">Mitochondrion outer membrane</keyword>
<dbReference type="EnsemblMetazoa" id="XM_028657856.1">
    <property type="protein sequence ID" value="XP_028513657.1"/>
    <property type="gene ID" value="LOC110235010"/>
</dbReference>
<dbReference type="OrthoDB" id="17335at2759"/>
<accession>A0A913YGM3</accession>
<dbReference type="GeneID" id="110235010"/>
<dbReference type="SUPFAM" id="SSF48371">
    <property type="entry name" value="ARM repeat"/>
    <property type="match status" value="1"/>
</dbReference>
<dbReference type="GO" id="GO:0005741">
    <property type="term" value="C:mitochondrial outer membrane"/>
    <property type="evidence" value="ECO:0007669"/>
    <property type="project" value="UniProtKB-SubCell"/>
</dbReference>
<keyword evidence="8" id="KW-1185">Reference proteome</keyword>
<dbReference type="PANTHER" id="PTHR46840:SF2">
    <property type="entry name" value="ARMADILLO REPEAT-CONTAINING PROTEIN 1"/>
    <property type="match status" value="1"/>
</dbReference>
<evidence type="ECO:0000256" key="4">
    <source>
        <dbReference type="ARBA" id="ARBA00023764"/>
    </source>
</evidence>
<sequence length="269" mass="29946">MSAIAVVSHLRDLAADPNNRATIVKDQGCLSGLVLFLDNEDKEVMLKALEALNFLAEYAPNRAVMKDEMGMSVSLKTIINNEVLDIQLRKLAKQVYHKIIPRPQSKVPSKPGKKSNPFFLGTSNKKAKLVILQIRGLSTATRRICEENMVRKKGVISFTFDMGRSRMIVRCKHDLTGESLCETINQTKLLSAQQVVKNEKGEETMLSFGMAPSCGDKGNSSQPLPDYLPEDDDIQETSDKAVAKLDKDNKENSGWFSSVSTFISNSLYW</sequence>
<dbReference type="OMA" id="VTRNKFN"/>
<dbReference type="Gene3D" id="1.25.10.10">
    <property type="entry name" value="Leucine-rich Repeat Variant"/>
    <property type="match status" value="1"/>
</dbReference>
<dbReference type="AlphaFoldDB" id="A0A913YGM3"/>
<proteinExistence type="predicted"/>
<comment type="subcellular location">
    <subcellularLocation>
        <location evidence="1">Mitochondrion outer membrane</location>
    </subcellularLocation>
</comment>